<feature type="compositionally biased region" description="Acidic residues" evidence="1">
    <location>
        <begin position="259"/>
        <end position="279"/>
    </location>
</feature>
<dbReference type="Pfam" id="PF00651">
    <property type="entry name" value="BTB"/>
    <property type="match status" value="1"/>
</dbReference>
<dbReference type="InterPro" id="IPR013087">
    <property type="entry name" value="Znf_C2H2_type"/>
</dbReference>
<evidence type="ECO:0000259" key="2">
    <source>
        <dbReference type="PROSITE" id="PS50097"/>
    </source>
</evidence>
<gene>
    <name evidence="3" type="ORF">ODALV1_LOCUS13603</name>
</gene>
<dbReference type="Gene3D" id="3.30.710.10">
    <property type="entry name" value="Potassium Channel Kv1.1, Chain A"/>
    <property type="match status" value="1"/>
</dbReference>
<accession>A0ABP1QSW7</accession>
<dbReference type="EMBL" id="CAXLJM020000041">
    <property type="protein sequence ID" value="CAL8109696.1"/>
    <property type="molecule type" value="Genomic_DNA"/>
</dbReference>
<feature type="compositionally biased region" description="Basic and acidic residues" evidence="1">
    <location>
        <begin position="280"/>
        <end position="291"/>
    </location>
</feature>
<proteinExistence type="predicted"/>
<dbReference type="SMART" id="SM00225">
    <property type="entry name" value="BTB"/>
    <property type="match status" value="1"/>
</dbReference>
<evidence type="ECO:0000313" key="4">
    <source>
        <dbReference type="Proteomes" id="UP001642540"/>
    </source>
</evidence>
<dbReference type="PROSITE" id="PS50097">
    <property type="entry name" value="BTB"/>
    <property type="match status" value="1"/>
</dbReference>
<feature type="compositionally biased region" description="Low complexity" evidence="1">
    <location>
        <begin position="496"/>
        <end position="521"/>
    </location>
</feature>
<dbReference type="SMART" id="SM00355">
    <property type="entry name" value="ZnF_C2H2"/>
    <property type="match status" value="3"/>
</dbReference>
<comment type="caution">
    <text evidence="3">The sequence shown here is derived from an EMBL/GenBank/DDBJ whole genome shotgun (WGS) entry which is preliminary data.</text>
</comment>
<evidence type="ECO:0000256" key="1">
    <source>
        <dbReference type="SAM" id="MobiDB-lite"/>
    </source>
</evidence>
<feature type="region of interest" description="Disordered" evidence="1">
    <location>
        <begin position="225"/>
        <end position="310"/>
    </location>
</feature>
<sequence>MEEMDTEIDVNSGTGIVSANDIGIASTEDIDTQRLAASPEDEHCISVRTADMGNDTESTDGNLIVNVKVELPSESELPSEWNVCADTENHPRIGRVDERVCCFINNDAKITPSPVLQYVLDVDQPYDIVISCADGKIGAHRLVLRAASPFVGEMFCDYNHRLGEVAVLIVPDIPVRVMKIVLNFCYTGKMFYLKEDEPEIMDTMKMLLIGEYADLTMNEVTIKATLPPEPEPSTSTATEQVEQHQSESVILSASNNDACGEEQVDEDDDCLTSSDEEEHDDKNSTGEKENICGESQSSRSKNSKDKTGTPELSSTYHYLIIPQLGSHSRKLQCCYCICAFKSLETFSSHLYNIHHKVLKSRKLTEEEFVALSFCDHCKKTHNQISSANQCLSRHNRTRCFICFQGVRYSQFEEHMKSLHPTEEKNGNYVVKCNWCNAGIVFGDQFDNRNMAGHCYSQHFQGSGNSSIETIESTEVSTPKVKFSMPTDREQHQRAGSSSPSVTLPSCSTSHLSLTPSVSSSSQKDKRPVPAVLALLQKASLKRKSVQEPLYHQHIKIENPEKRARVDPDVSNPRKQIAKRTGTPVGRLVKLDQLQNGVPTFKGKVRGKVTSVTVDVGRLSNVYVQFNYDKSFIEDLYSKVKNTDVKLPTTEMAPSFSNFSTGSLQIHSRSRSVDPRDCSFRCSMPLL</sequence>
<evidence type="ECO:0000313" key="3">
    <source>
        <dbReference type="EMBL" id="CAL8109696.1"/>
    </source>
</evidence>
<feature type="domain" description="BTB" evidence="2">
    <location>
        <begin position="126"/>
        <end position="194"/>
    </location>
</feature>
<keyword evidence="4" id="KW-1185">Reference proteome</keyword>
<dbReference type="Proteomes" id="UP001642540">
    <property type="component" value="Unassembled WGS sequence"/>
</dbReference>
<protein>
    <recommendedName>
        <fullName evidence="2">BTB domain-containing protein</fullName>
    </recommendedName>
</protein>
<dbReference type="InterPro" id="IPR011333">
    <property type="entry name" value="SKP1/BTB/POZ_sf"/>
</dbReference>
<reference evidence="3 4" key="1">
    <citation type="submission" date="2024-08" db="EMBL/GenBank/DDBJ databases">
        <authorList>
            <person name="Cucini C."/>
            <person name="Frati F."/>
        </authorList>
    </citation>
    <scope>NUCLEOTIDE SEQUENCE [LARGE SCALE GENOMIC DNA]</scope>
</reference>
<feature type="compositionally biased region" description="Polar residues" evidence="1">
    <location>
        <begin position="246"/>
        <end position="257"/>
    </location>
</feature>
<dbReference type="SUPFAM" id="SSF54695">
    <property type="entry name" value="POZ domain"/>
    <property type="match status" value="1"/>
</dbReference>
<dbReference type="CDD" id="cd18315">
    <property type="entry name" value="BTB_POZ_BAB-like"/>
    <property type="match status" value="1"/>
</dbReference>
<feature type="region of interest" description="Disordered" evidence="1">
    <location>
        <begin position="473"/>
        <end position="526"/>
    </location>
</feature>
<name>A0ABP1QSW7_9HEXA</name>
<organism evidence="3 4">
    <name type="scientific">Orchesella dallaii</name>
    <dbReference type="NCBI Taxonomy" id="48710"/>
    <lineage>
        <taxon>Eukaryota</taxon>
        <taxon>Metazoa</taxon>
        <taxon>Ecdysozoa</taxon>
        <taxon>Arthropoda</taxon>
        <taxon>Hexapoda</taxon>
        <taxon>Collembola</taxon>
        <taxon>Entomobryomorpha</taxon>
        <taxon>Entomobryoidea</taxon>
        <taxon>Orchesellidae</taxon>
        <taxon>Orchesellinae</taxon>
        <taxon>Orchesella</taxon>
    </lineage>
</organism>
<dbReference type="InterPro" id="IPR000210">
    <property type="entry name" value="BTB/POZ_dom"/>
</dbReference>